<organism evidence="3 4">
    <name type="scientific">Penstemon smallii</name>
    <dbReference type="NCBI Taxonomy" id="265156"/>
    <lineage>
        <taxon>Eukaryota</taxon>
        <taxon>Viridiplantae</taxon>
        <taxon>Streptophyta</taxon>
        <taxon>Embryophyta</taxon>
        <taxon>Tracheophyta</taxon>
        <taxon>Spermatophyta</taxon>
        <taxon>Magnoliopsida</taxon>
        <taxon>eudicotyledons</taxon>
        <taxon>Gunneridae</taxon>
        <taxon>Pentapetalae</taxon>
        <taxon>asterids</taxon>
        <taxon>lamiids</taxon>
        <taxon>Lamiales</taxon>
        <taxon>Plantaginaceae</taxon>
        <taxon>Cheloneae</taxon>
        <taxon>Penstemon</taxon>
    </lineage>
</organism>
<feature type="domain" description="DYW" evidence="2">
    <location>
        <begin position="5"/>
        <end position="78"/>
    </location>
</feature>
<gene>
    <name evidence="3" type="ORF">ACJIZ3_009418</name>
</gene>
<name>A0ABD3TEF3_9LAMI</name>
<comment type="caution">
    <text evidence="3">The sequence shown here is derived from an EMBL/GenBank/DDBJ whole genome shotgun (WGS) entry which is preliminary data.</text>
</comment>
<dbReference type="Proteomes" id="UP001634393">
    <property type="component" value="Unassembled WGS sequence"/>
</dbReference>
<dbReference type="EMBL" id="JBJXBP010000004">
    <property type="protein sequence ID" value="KAL3834682.1"/>
    <property type="molecule type" value="Genomic_DNA"/>
</dbReference>
<reference evidence="3 4" key="1">
    <citation type="submission" date="2024-12" db="EMBL/GenBank/DDBJ databases">
        <title>The unique morphological basis and parallel evolutionary history of personate flowers in Penstemon.</title>
        <authorList>
            <person name="Depatie T.H."/>
            <person name="Wessinger C.A."/>
        </authorList>
    </citation>
    <scope>NUCLEOTIDE SEQUENCE [LARGE SCALE GENOMIC DNA]</scope>
    <source>
        <strain evidence="3">WTNN_2</strain>
        <tissue evidence="3">Leaf</tissue>
    </source>
</reference>
<dbReference type="InterPro" id="IPR032867">
    <property type="entry name" value="DYW_dom"/>
</dbReference>
<dbReference type="AlphaFoldDB" id="A0ABD3TEF3"/>
<evidence type="ECO:0000313" key="3">
    <source>
        <dbReference type="EMBL" id="KAL3834682.1"/>
    </source>
</evidence>
<dbReference type="Pfam" id="PF14432">
    <property type="entry name" value="DYW_deaminase"/>
    <property type="match status" value="1"/>
</dbReference>
<sequence>MAEAGYVPNISTAFFDVDIDEKMEMVKVLTIAFGLVSTLPGTKFVKKNLCVCEDSLNVIVRDVNRYHRFKDDACSFGEWILIKNIDEMS</sequence>
<accession>A0ABD3TEF3</accession>
<evidence type="ECO:0000259" key="2">
    <source>
        <dbReference type="Pfam" id="PF14432"/>
    </source>
</evidence>
<protein>
    <recommendedName>
        <fullName evidence="2">DYW domain-containing protein</fullName>
    </recommendedName>
</protein>
<evidence type="ECO:0000256" key="1">
    <source>
        <dbReference type="ARBA" id="ARBA00006643"/>
    </source>
</evidence>
<proteinExistence type="inferred from homology"/>
<evidence type="ECO:0000313" key="4">
    <source>
        <dbReference type="Proteomes" id="UP001634393"/>
    </source>
</evidence>
<comment type="similarity">
    <text evidence="1">Belongs to the PPR family. PCMP-H subfamily.</text>
</comment>
<keyword evidence="4" id="KW-1185">Reference proteome</keyword>